<keyword evidence="3" id="KW-1185">Reference proteome</keyword>
<dbReference type="InterPro" id="IPR011009">
    <property type="entry name" value="Kinase-like_dom_sf"/>
</dbReference>
<proteinExistence type="predicted"/>
<name>A0A439CNH3_9PEZI</name>
<dbReference type="PROSITE" id="PS50011">
    <property type="entry name" value="PROTEIN_KINASE_DOM"/>
    <property type="match status" value="1"/>
</dbReference>
<dbReference type="SUPFAM" id="SSF56112">
    <property type="entry name" value="Protein kinase-like (PK-like)"/>
    <property type="match status" value="1"/>
</dbReference>
<evidence type="ECO:0000313" key="3">
    <source>
        <dbReference type="Proteomes" id="UP000286045"/>
    </source>
</evidence>
<accession>A0A439CNH3</accession>
<dbReference type="AlphaFoldDB" id="A0A439CNH3"/>
<dbReference type="InterPro" id="IPR000719">
    <property type="entry name" value="Prot_kinase_dom"/>
</dbReference>
<dbReference type="STRING" id="363999.A0A439CNH3"/>
<dbReference type="GO" id="GO:0005524">
    <property type="term" value="F:ATP binding"/>
    <property type="evidence" value="ECO:0007669"/>
    <property type="project" value="InterPro"/>
</dbReference>
<dbReference type="Proteomes" id="UP000286045">
    <property type="component" value="Unassembled WGS sequence"/>
</dbReference>
<feature type="domain" description="Protein kinase" evidence="1">
    <location>
        <begin position="60"/>
        <end position="391"/>
    </location>
</feature>
<gene>
    <name evidence="2" type="ORF">EKO27_g11392</name>
</gene>
<comment type="caution">
    <text evidence="2">The sequence shown here is derived from an EMBL/GenBank/DDBJ whole genome shotgun (WGS) entry which is preliminary data.</text>
</comment>
<feature type="non-terminal residue" evidence="2">
    <location>
        <position position="391"/>
    </location>
</feature>
<dbReference type="EMBL" id="RYZI01000717">
    <property type="protein sequence ID" value="RWA03709.1"/>
    <property type="molecule type" value="Genomic_DNA"/>
</dbReference>
<evidence type="ECO:0000313" key="2">
    <source>
        <dbReference type="EMBL" id="RWA03709.1"/>
    </source>
</evidence>
<protein>
    <recommendedName>
        <fullName evidence="1">Protein kinase domain-containing protein</fullName>
    </recommendedName>
</protein>
<sequence length="391" mass="43783">MSEDLWYAPSLLHDYVSGLRARGRGGNGLPKRRYRVERDIIAKARGRLFGYFARDAERRFAMENAIGGGVAALTWKIQYMPTPGQARYIVLAPVKPGMVWDGKGCANAAFRVLLVKTDRVYSRVTASVDFEYQSSLLLERQNLEILRWAKHTVKEVKVDRDPLAEMLEGLQSHYMQMGHWLYLEWLENGTVKSLVKKARFNRIRLPNRFLWRAFLCPMGWPPTQPPGPDPQPVSERARGGATAGYQHRDMHSANLMFGGLQPNDPDREHLTVPILKLIDFGTMLDHSVNDRRLADASVAENLFDIGRVSASSSSRLKPNTLTSGRGVYKIMVELITLDKEVAAGIYPSVGEAEPFRVAANGPLAVTNGVQLLPDEDGEEPFPELDADLRGL</sequence>
<dbReference type="GO" id="GO:0004672">
    <property type="term" value="F:protein kinase activity"/>
    <property type="evidence" value="ECO:0007669"/>
    <property type="project" value="InterPro"/>
</dbReference>
<reference evidence="2 3" key="1">
    <citation type="submission" date="2018-12" db="EMBL/GenBank/DDBJ databases">
        <title>Draft genome sequence of Xylaria grammica IHI A82.</title>
        <authorList>
            <person name="Buettner E."/>
            <person name="Kellner H."/>
        </authorList>
    </citation>
    <scope>NUCLEOTIDE SEQUENCE [LARGE SCALE GENOMIC DNA]</scope>
    <source>
        <strain evidence="2 3">IHI A82</strain>
    </source>
</reference>
<evidence type="ECO:0000259" key="1">
    <source>
        <dbReference type="PROSITE" id="PS50011"/>
    </source>
</evidence>
<organism evidence="2 3">
    <name type="scientific">Xylaria grammica</name>
    <dbReference type="NCBI Taxonomy" id="363999"/>
    <lineage>
        <taxon>Eukaryota</taxon>
        <taxon>Fungi</taxon>
        <taxon>Dikarya</taxon>
        <taxon>Ascomycota</taxon>
        <taxon>Pezizomycotina</taxon>
        <taxon>Sordariomycetes</taxon>
        <taxon>Xylariomycetidae</taxon>
        <taxon>Xylariales</taxon>
        <taxon>Xylariaceae</taxon>
        <taxon>Xylaria</taxon>
    </lineage>
</organism>